<feature type="region of interest" description="Disordered" evidence="1">
    <location>
        <begin position="1"/>
        <end position="20"/>
    </location>
</feature>
<organism evidence="2 3">
    <name type="scientific">Stigmatella erecta</name>
    <dbReference type="NCBI Taxonomy" id="83460"/>
    <lineage>
        <taxon>Bacteria</taxon>
        <taxon>Pseudomonadati</taxon>
        <taxon>Myxococcota</taxon>
        <taxon>Myxococcia</taxon>
        <taxon>Myxococcales</taxon>
        <taxon>Cystobacterineae</taxon>
        <taxon>Archangiaceae</taxon>
        <taxon>Stigmatella</taxon>
    </lineage>
</organism>
<evidence type="ECO:0000313" key="2">
    <source>
        <dbReference type="EMBL" id="SEU26595.1"/>
    </source>
</evidence>
<reference evidence="3" key="1">
    <citation type="submission" date="2016-10" db="EMBL/GenBank/DDBJ databases">
        <authorList>
            <person name="Varghese N."/>
            <person name="Submissions S."/>
        </authorList>
    </citation>
    <scope>NUCLEOTIDE SEQUENCE [LARGE SCALE GENOMIC DNA]</scope>
    <source>
        <strain evidence="3">DSM 16858</strain>
    </source>
</reference>
<name>A0A1I0KPL1_9BACT</name>
<evidence type="ECO:0000313" key="3">
    <source>
        <dbReference type="Proteomes" id="UP000199181"/>
    </source>
</evidence>
<keyword evidence="3" id="KW-1185">Reference proteome</keyword>
<protein>
    <recommendedName>
        <fullName evidence="4">Cytochrome c family protein</fullName>
    </recommendedName>
</protein>
<dbReference type="AlphaFoldDB" id="A0A1I0KPL1"/>
<gene>
    <name evidence="2" type="ORF">SAMN05443639_112123</name>
</gene>
<dbReference type="EMBL" id="FOIJ01000012">
    <property type="protein sequence ID" value="SEU26595.1"/>
    <property type="molecule type" value="Genomic_DNA"/>
</dbReference>
<evidence type="ECO:0000256" key="1">
    <source>
        <dbReference type="SAM" id="MobiDB-lite"/>
    </source>
</evidence>
<evidence type="ECO:0008006" key="4">
    <source>
        <dbReference type="Google" id="ProtNLM"/>
    </source>
</evidence>
<dbReference type="Proteomes" id="UP000199181">
    <property type="component" value="Unassembled WGS sequence"/>
</dbReference>
<sequence>MEAIQPQAKAARPAAARAPPQFDCGNWQTIRFGPDIPPDFSQVSVQIDADCFAWQQFIALNWPAAGMDGGTAEGFGTPGDLAAVQWQTYMSTGQLFPPDAGPPPPWGTQPEVTDACLAEAGLTQAQAKGRLPLMVASKFAEQFDPGKSSAQAYPRGAPAWLGAQNGTNVWYDVKVNLPEYQYIVDAGLYNAANQVAMADAGVPLVLPQGAFQPSPGTVGAIELKAAWMEVTSPADARWNTYKLAAAVVVDPSTQKCRQATVALVGLHIIHATQSQPTLIWSTFEHVANAPLDGADAGTTAWNFYNPQCQPRTLQLPPTCAADGKATQVTVGCTPNTAPPYYIGEGCPAPVPVQVTRMNPIDQNAQSVNQLVHQNIGTSYPGSVWQNYILVNVLWSSKASPSPTKPVQVPLPFAAPMPSSTIPIANTTMETYIQQTADFGQGQQASNCIVCHKNAAIAGNSRIASDFSFVFTLASGLPPSPVLKAGKLTVKQKAAVAHPPTMRRILR</sequence>
<proteinExistence type="predicted"/>
<accession>A0A1I0KPL1</accession>